<organism evidence="9 10">
    <name type="scientific">Bellilinea caldifistulae</name>
    <dbReference type="NCBI Taxonomy" id="360411"/>
    <lineage>
        <taxon>Bacteria</taxon>
        <taxon>Bacillati</taxon>
        <taxon>Chloroflexota</taxon>
        <taxon>Anaerolineae</taxon>
        <taxon>Anaerolineales</taxon>
        <taxon>Anaerolineaceae</taxon>
        <taxon>Bellilinea</taxon>
    </lineage>
</organism>
<dbReference type="InterPro" id="IPR002481">
    <property type="entry name" value="FUR"/>
</dbReference>
<comment type="cofactor">
    <cofactor evidence="7">
        <name>Zn(2+)</name>
        <dbReference type="ChEBI" id="CHEBI:29105"/>
    </cofactor>
    <text evidence="7">Binds 1 zinc ion per subunit.</text>
</comment>
<dbReference type="RefSeq" id="WP_061913011.1">
    <property type="nucleotide sequence ID" value="NZ_DF967971.1"/>
</dbReference>
<dbReference type="CDD" id="cd07153">
    <property type="entry name" value="Fur_like"/>
    <property type="match status" value="1"/>
</dbReference>
<dbReference type="EMBL" id="LGHJ01000002">
    <property type="protein sequence ID" value="KPL78903.1"/>
    <property type="molecule type" value="Genomic_DNA"/>
</dbReference>
<dbReference type="GO" id="GO:1900376">
    <property type="term" value="P:regulation of secondary metabolite biosynthetic process"/>
    <property type="evidence" value="ECO:0007669"/>
    <property type="project" value="TreeGrafter"/>
</dbReference>
<dbReference type="OrthoDB" id="8659436at2"/>
<evidence type="ECO:0000256" key="1">
    <source>
        <dbReference type="ARBA" id="ARBA00007957"/>
    </source>
</evidence>
<proteinExistence type="inferred from homology"/>
<keyword evidence="8" id="KW-0408">Iron</keyword>
<feature type="binding site" evidence="7">
    <location>
        <position position="84"/>
    </location>
    <ligand>
        <name>Zn(2+)</name>
        <dbReference type="ChEBI" id="CHEBI:29105"/>
    </ligand>
</feature>
<name>A0A0P6XUQ0_9CHLR</name>
<feature type="binding site" evidence="7">
    <location>
        <position position="81"/>
    </location>
    <ligand>
        <name>Zn(2+)</name>
        <dbReference type="ChEBI" id="CHEBI:29105"/>
    </ligand>
</feature>
<evidence type="ECO:0000313" key="9">
    <source>
        <dbReference type="EMBL" id="KPL78903.1"/>
    </source>
</evidence>
<sequence length="133" mass="14303">MKSSSVDAAILDVLNAHAPGHLTAAQVYEQIQPRLPAVNPSTVYRALERLAKKGHISVSDIGSGAAVYEAFSDPPHHHLVCQQCGRVETLSHQQVEGLFSGIAGQYSYKIVTNHLILFGICPACQKSEEGTKP</sequence>
<feature type="binding site" evidence="7">
    <location>
        <position position="124"/>
    </location>
    <ligand>
        <name>Zn(2+)</name>
        <dbReference type="ChEBI" id="CHEBI:29105"/>
    </ligand>
</feature>
<dbReference type="InterPro" id="IPR036390">
    <property type="entry name" value="WH_DNA-bd_sf"/>
</dbReference>
<dbReference type="GO" id="GO:0003700">
    <property type="term" value="F:DNA-binding transcription factor activity"/>
    <property type="evidence" value="ECO:0007669"/>
    <property type="project" value="InterPro"/>
</dbReference>
<feature type="binding site" evidence="8">
    <location>
        <position position="96"/>
    </location>
    <ligand>
        <name>Fe cation</name>
        <dbReference type="ChEBI" id="CHEBI:24875"/>
    </ligand>
</feature>
<comment type="cofactor">
    <cofactor evidence="8">
        <name>Mn(2+)</name>
        <dbReference type="ChEBI" id="CHEBI:29035"/>
    </cofactor>
    <cofactor evidence="8">
        <name>Fe(2+)</name>
        <dbReference type="ChEBI" id="CHEBI:29033"/>
    </cofactor>
    <text evidence="8">Binds 1 Mn(2+) or Fe(2+) ion per subunit.</text>
</comment>
<dbReference type="GO" id="GO:0008270">
    <property type="term" value="F:zinc ion binding"/>
    <property type="evidence" value="ECO:0007669"/>
    <property type="project" value="TreeGrafter"/>
</dbReference>
<dbReference type="PANTHER" id="PTHR33202">
    <property type="entry name" value="ZINC UPTAKE REGULATION PROTEIN"/>
    <property type="match status" value="1"/>
</dbReference>
<evidence type="ECO:0000256" key="4">
    <source>
        <dbReference type="ARBA" id="ARBA00023015"/>
    </source>
</evidence>
<evidence type="ECO:0000256" key="6">
    <source>
        <dbReference type="ARBA" id="ARBA00023163"/>
    </source>
</evidence>
<feature type="binding site" evidence="7">
    <location>
        <position position="121"/>
    </location>
    <ligand>
        <name>Zn(2+)</name>
        <dbReference type="ChEBI" id="CHEBI:29105"/>
    </ligand>
</feature>
<dbReference type="GO" id="GO:0045892">
    <property type="term" value="P:negative regulation of DNA-templated transcription"/>
    <property type="evidence" value="ECO:0007669"/>
    <property type="project" value="TreeGrafter"/>
</dbReference>
<evidence type="ECO:0000256" key="3">
    <source>
        <dbReference type="ARBA" id="ARBA00022833"/>
    </source>
</evidence>
<keyword evidence="4" id="KW-0805">Transcription regulation</keyword>
<dbReference type="Gene3D" id="1.10.10.10">
    <property type="entry name" value="Winged helix-like DNA-binding domain superfamily/Winged helix DNA-binding domain"/>
    <property type="match status" value="1"/>
</dbReference>
<evidence type="ECO:0000256" key="2">
    <source>
        <dbReference type="ARBA" id="ARBA00022491"/>
    </source>
</evidence>
<evidence type="ECO:0000313" key="10">
    <source>
        <dbReference type="Proteomes" id="UP000050514"/>
    </source>
</evidence>
<dbReference type="SUPFAM" id="SSF46785">
    <property type="entry name" value="Winged helix' DNA-binding domain"/>
    <property type="match status" value="1"/>
</dbReference>
<dbReference type="STRING" id="360411.AC812_00410"/>
<keyword evidence="7" id="KW-0479">Metal-binding</keyword>
<keyword evidence="3 7" id="KW-0862">Zinc</keyword>
<accession>A0A0P6XUQ0</accession>
<gene>
    <name evidence="9" type="ORF">AC812_00410</name>
</gene>
<dbReference type="Gene3D" id="3.30.1490.190">
    <property type="match status" value="1"/>
</dbReference>
<evidence type="ECO:0008006" key="11">
    <source>
        <dbReference type="Google" id="ProtNLM"/>
    </source>
</evidence>
<dbReference type="Pfam" id="PF01475">
    <property type="entry name" value="FUR"/>
    <property type="match status" value="1"/>
</dbReference>
<dbReference type="InterPro" id="IPR043135">
    <property type="entry name" value="Fur_C"/>
</dbReference>
<protein>
    <recommendedName>
        <fullName evidence="11">Transcriptional repressor</fullName>
    </recommendedName>
</protein>
<evidence type="ECO:0000256" key="5">
    <source>
        <dbReference type="ARBA" id="ARBA00023125"/>
    </source>
</evidence>
<keyword evidence="5" id="KW-0238">DNA-binding</keyword>
<keyword evidence="10" id="KW-1185">Reference proteome</keyword>
<dbReference type="GO" id="GO:0000976">
    <property type="term" value="F:transcription cis-regulatory region binding"/>
    <property type="evidence" value="ECO:0007669"/>
    <property type="project" value="TreeGrafter"/>
</dbReference>
<evidence type="ECO:0000256" key="7">
    <source>
        <dbReference type="PIRSR" id="PIRSR602481-1"/>
    </source>
</evidence>
<dbReference type="AlphaFoldDB" id="A0A0P6XUQ0"/>
<keyword evidence="2" id="KW-0678">Repressor</keyword>
<dbReference type="PANTHER" id="PTHR33202:SF7">
    <property type="entry name" value="FERRIC UPTAKE REGULATION PROTEIN"/>
    <property type="match status" value="1"/>
</dbReference>
<comment type="caution">
    <text evidence="9">The sequence shown here is derived from an EMBL/GenBank/DDBJ whole genome shotgun (WGS) entry which is preliminary data.</text>
</comment>
<evidence type="ECO:0000256" key="8">
    <source>
        <dbReference type="PIRSR" id="PIRSR602481-2"/>
    </source>
</evidence>
<reference evidence="9 10" key="1">
    <citation type="submission" date="2015-07" db="EMBL/GenBank/DDBJ databases">
        <title>Draft genome of Bellilinea caldifistulae DSM 17877.</title>
        <authorList>
            <person name="Hemp J."/>
            <person name="Ward L.M."/>
            <person name="Pace L.A."/>
            <person name="Fischer W.W."/>
        </authorList>
    </citation>
    <scope>NUCLEOTIDE SEQUENCE [LARGE SCALE GENOMIC DNA]</scope>
    <source>
        <strain evidence="9 10">GOMI-1</strain>
    </source>
</reference>
<dbReference type="InterPro" id="IPR036388">
    <property type="entry name" value="WH-like_DNA-bd_sf"/>
</dbReference>
<keyword evidence="6" id="KW-0804">Transcription</keyword>
<comment type="similarity">
    <text evidence="1">Belongs to the Fur family.</text>
</comment>
<dbReference type="Proteomes" id="UP000050514">
    <property type="component" value="Unassembled WGS sequence"/>
</dbReference>